<proteinExistence type="predicted"/>
<dbReference type="InterPro" id="IPR000983">
    <property type="entry name" value="Bac_GSPG_pilin"/>
</dbReference>
<gene>
    <name evidence="3" type="ORF">COW82_00910</name>
</gene>
<dbReference type="GO" id="GO:0015628">
    <property type="term" value="P:protein secretion by the type II secretion system"/>
    <property type="evidence" value="ECO:0007669"/>
    <property type="project" value="InterPro"/>
</dbReference>
<reference evidence="3 4" key="1">
    <citation type="submission" date="2017-09" db="EMBL/GenBank/DDBJ databases">
        <title>Depth-based differentiation of microbial function through sediment-hosted aquifers and enrichment of novel symbionts in the deep terrestrial subsurface.</title>
        <authorList>
            <person name="Probst A.J."/>
            <person name="Ladd B."/>
            <person name="Jarett J.K."/>
            <person name="Geller-Mcgrath D.E."/>
            <person name="Sieber C.M."/>
            <person name="Emerson J.B."/>
            <person name="Anantharaman K."/>
            <person name="Thomas B.C."/>
            <person name="Malmstrom R."/>
            <person name="Stieglmeier M."/>
            <person name="Klingl A."/>
            <person name="Woyke T."/>
            <person name="Ryan C.M."/>
            <person name="Banfield J.F."/>
        </authorList>
    </citation>
    <scope>NUCLEOTIDE SEQUENCE [LARGE SCALE GENOMIC DNA]</scope>
    <source>
        <strain evidence="3">CG22_combo_CG10-13_8_21_14_all_43_18</strain>
    </source>
</reference>
<evidence type="ECO:0000256" key="1">
    <source>
        <dbReference type="ARBA" id="ARBA00022481"/>
    </source>
</evidence>
<dbReference type="Proteomes" id="UP000231276">
    <property type="component" value="Unassembled WGS sequence"/>
</dbReference>
<dbReference type="SUPFAM" id="SSF54523">
    <property type="entry name" value="Pili subunits"/>
    <property type="match status" value="1"/>
</dbReference>
<dbReference type="Pfam" id="PF08334">
    <property type="entry name" value="T2SSG"/>
    <property type="match status" value="1"/>
</dbReference>
<dbReference type="NCBIfam" id="TIGR02532">
    <property type="entry name" value="IV_pilin_GFxxxE"/>
    <property type="match status" value="1"/>
</dbReference>
<comment type="caution">
    <text evidence="3">The sequence shown here is derived from an EMBL/GenBank/DDBJ whole genome shotgun (WGS) entry which is preliminary data.</text>
</comment>
<dbReference type="Pfam" id="PF07963">
    <property type="entry name" value="N_methyl"/>
    <property type="match status" value="1"/>
</dbReference>
<dbReference type="EMBL" id="PCTS01000012">
    <property type="protein sequence ID" value="PIP86651.1"/>
    <property type="molecule type" value="Genomic_DNA"/>
</dbReference>
<dbReference type="InterPro" id="IPR045584">
    <property type="entry name" value="Pilin-like"/>
</dbReference>
<dbReference type="PANTHER" id="PTHR30093">
    <property type="entry name" value="GENERAL SECRETION PATHWAY PROTEIN G"/>
    <property type="match status" value="1"/>
</dbReference>
<organism evidence="3 4">
    <name type="scientific">Candidatus Campbellbacteria bacterium CG22_combo_CG10-13_8_21_14_all_43_18</name>
    <dbReference type="NCBI Taxonomy" id="1974530"/>
    <lineage>
        <taxon>Bacteria</taxon>
        <taxon>Candidatus Campbelliibacteriota</taxon>
    </lineage>
</organism>
<dbReference type="PRINTS" id="PR00813">
    <property type="entry name" value="BCTERIALGSPG"/>
</dbReference>
<dbReference type="GO" id="GO:0015627">
    <property type="term" value="C:type II protein secretion system complex"/>
    <property type="evidence" value="ECO:0007669"/>
    <property type="project" value="InterPro"/>
</dbReference>
<feature type="domain" description="Type II secretion system protein GspG C-terminal" evidence="2">
    <location>
        <begin position="38"/>
        <end position="116"/>
    </location>
</feature>
<name>A0A2H0DXD4_9BACT</name>
<evidence type="ECO:0000313" key="3">
    <source>
        <dbReference type="EMBL" id="PIP86651.1"/>
    </source>
</evidence>
<protein>
    <recommendedName>
        <fullName evidence="2">Type II secretion system protein GspG C-terminal domain-containing protein</fullName>
    </recommendedName>
</protein>
<accession>A0A2H0DXD4</accession>
<dbReference type="AlphaFoldDB" id="A0A2H0DXD4"/>
<dbReference type="InterPro" id="IPR012902">
    <property type="entry name" value="N_methyl_site"/>
</dbReference>
<evidence type="ECO:0000313" key="4">
    <source>
        <dbReference type="Proteomes" id="UP000231276"/>
    </source>
</evidence>
<evidence type="ECO:0000259" key="2">
    <source>
        <dbReference type="Pfam" id="PF08334"/>
    </source>
</evidence>
<dbReference type="InterPro" id="IPR013545">
    <property type="entry name" value="T2SS_protein-GspG_C"/>
</dbReference>
<dbReference type="Gene3D" id="3.30.700.10">
    <property type="entry name" value="Glycoprotein, Type 4 Pilin"/>
    <property type="match status" value="1"/>
</dbReference>
<sequence length="137" mass="14817">MKRKVRGFTIIELLVVLAVIAVLSSIAIVRFSSVQASGRDSKRLSDVSQIQKALGLYQIDNRFFPVQTSPIEITGEDSFSLVLESAGVIPEVPTDPLSGYTYTYQSNSAGTDYDIGFCLETDGIPNYSQGCGNTISP</sequence>
<keyword evidence="1" id="KW-0488">Methylation</keyword>